<dbReference type="InterPro" id="IPR004244">
    <property type="entry name" value="Transposase_22"/>
</dbReference>
<evidence type="ECO:0008006" key="3">
    <source>
        <dbReference type="Google" id="ProtNLM"/>
    </source>
</evidence>
<accession>A0AAW0PE24</accession>
<sequence>MPGSRGRSKRQNLRIAGITRLGYKPLLDRAHRSLRSRQDDNAPPRHIVLRVHYGHEFEEITRRISQNSKLSYDGQQITIFRDYPSEVVKQRSQFAAVRGILRGIPGVRFGLKYPAKLRVTYNGLERTFTDHKEARKYAENIADTTKDKGL</sequence>
<comment type="caution">
    <text evidence="1">The sequence shown here is derived from an EMBL/GenBank/DDBJ whole genome shotgun (WGS) entry which is preliminary data.</text>
</comment>
<evidence type="ECO:0000313" key="1">
    <source>
        <dbReference type="EMBL" id="KAK7925474.1"/>
    </source>
</evidence>
<dbReference type="InterPro" id="IPR042566">
    <property type="entry name" value="L1_C"/>
</dbReference>
<name>A0AAW0PE24_9GOBI</name>
<dbReference type="Proteomes" id="UP001460270">
    <property type="component" value="Unassembled WGS sequence"/>
</dbReference>
<dbReference type="AlphaFoldDB" id="A0AAW0PE24"/>
<gene>
    <name evidence="1" type="ORF">WMY93_007784</name>
</gene>
<proteinExistence type="predicted"/>
<dbReference type="EMBL" id="JBBPFD010000005">
    <property type="protein sequence ID" value="KAK7925474.1"/>
    <property type="molecule type" value="Genomic_DNA"/>
</dbReference>
<reference evidence="2" key="1">
    <citation type="submission" date="2024-04" db="EMBL/GenBank/DDBJ databases">
        <title>Salinicola lusitanus LLJ914,a marine bacterium isolated from the Okinawa Trough.</title>
        <authorList>
            <person name="Li J."/>
        </authorList>
    </citation>
    <scope>NUCLEOTIDE SEQUENCE [LARGE SCALE GENOMIC DNA]</scope>
</reference>
<protein>
    <recommendedName>
        <fullName evidence="3">L1 transposable element RRM domain-containing protein</fullName>
    </recommendedName>
</protein>
<dbReference type="PANTHER" id="PTHR11505">
    <property type="entry name" value="L1 TRANSPOSABLE ELEMENT-RELATED"/>
    <property type="match status" value="1"/>
</dbReference>
<dbReference type="Gene3D" id="3.30.250.20">
    <property type="entry name" value="L1 transposable element, C-terminal domain"/>
    <property type="match status" value="1"/>
</dbReference>
<keyword evidence="2" id="KW-1185">Reference proteome</keyword>
<evidence type="ECO:0000313" key="2">
    <source>
        <dbReference type="Proteomes" id="UP001460270"/>
    </source>
</evidence>
<organism evidence="1 2">
    <name type="scientific">Mugilogobius chulae</name>
    <name type="common">yellowstripe goby</name>
    <dbReference type="NCBI Taxonomy" id="88201"/>
    <lineage>
        <taxon>Eukaryota</taxon>
        <taxon>Metazoa</taxon>
        <taxon>Chordata</taxon>
        <taxon>Craniata</taxon>
        <taxon>Vertebrata</taxon>
        <taxon>Euteleostomi</taxon>
        <taxon>Actinopterygii</taxon>
        <taxon>Neopterygii</taxon>
        <taxon>Teleostei</taxon>
        <taxon>Neoteleostei</taxon>
        <taxon>Acanthomorphata</taxon>
        <taxon>Gobiaria</taxon>
        <taxon>Gobiiformes</taxon>
        <taxon>Gobioidei</taxon>
        <taxon>Gobiidae</taxon>
        <taxon>Gobionellinae</taxon>
        <taxon>Mugilogobius</taxon>
    </lineage>
</organism>